<feature type="region of interest" description="Disordered" evidence="4">
    <location>
        <begin position="297"/>
        <end position="317"/>
    </location>
</feature>
<feature type="compositionally biased region" description="Basic residues" evidence="4">
    <location>
        <begin position="358"/>
        <end position="368"/>
    </location>
</feature>
<dbReference type="Gene3D" id="3.40.50.10810">
    <property type="entry name" value="Tandem AAA-ATPase domain"/>
    <property type="match status" value="1"/>
</dbReference>
<evidence type="ECO:0000313" key="8">
    <source>
        <dbReference type="Proteomes" id="UP001595075"/>
    </source>
</evidence>
<dbReference type="InterPro" id="IPR027417">
    <property type="entry name" value="P-loop_NTPase"/>
</dbReference>
<feature type="domain" description="Helicase C-terminal" evidence="6">
    <location>
        <begin position="952"/>
        <end position="1142"/>
    </location>
</feature>
<sequence>MASTDNGTAPGSPPAKRQRTANGYKSASTSEQNTNAYNSDNDSGDDLFANYVPDTPTQNTYQTQPTQILDRSTIAPPPSSPPGTPQNIVQVPASSPFTGRDSEGTKSVYFGGSSQSQNVAPLPRPQLAQGMAPAGTVYKAPAGIVAKPPSKTYITLDDDEDDGPKFQGASSDDDGSMQSANIKPTTFMPNSAHSSFGNPTSNPRTASGTANFQNVIQNSAYQPLAPVRKAQSQTRPDRARPVPQDMTIEMALPNLRQAIVRIRCMFPTISVLTAQNVLVAAKGNLNDAVDLYVRETENSKHRTNEPIAISDDEIDSPQQAEPQFKRTLAAPIQSLRDRYSSTQALPPRAPAAVATPPKPKRKLMKGRRNASSPVTSAVSSPLKRQSPAPVELEDYETDSGVASESEEDPELEGRVLKYFNTCKVMDLVELTSITKEVAEVMLDARPFKSLNSARTVENTKVTKSGKKSARAPIGDKIVQTALDMFQGYEAIDKLVTKCGDLGKPLAEEMSKWGFDVFGASKSGELEMTSLEDDAESQRDSGIGSPSSAAASNNGDDDIKIVGSTRKRSNVQFLKKPEMMAEDCVLKDYQVVGLNWLALMYRHKLSCILADEMGLGKTCQVISLLTHLVETGHPGPHLVVCPGSTLENWLREFQRFSPQLAIEPYHGPQKERTEMALQILDNRDTINVVVTTYDMAAKKEDNKFMKRLRPDVCVYDEGHMLKNVKSQRYQGLVKIPATFRLLLTGTPLQNNLQELAALLAFILPDVFKEVEDDLNYIFKAKASTADADHAALLSAQRIARARSMLTPFVLRRKKAQVLKHLPAKLCRVQYCDLHESQKGVYNGHLDAARERARARLEGYKAPKTEENNPLMQLRKAAIHPLLFRRHFSDAKIEKMADILRKKDPVNFPASHKRAHLIDEMHKGSDFWLHQWCLDYPCIRSFDIPNMAWMDSGKVETMIELVKGYKKNGDRVLIFSQFALVLDILEAVMNTSSIVYTRIDGSTKIEERQPLIDAFKEDESITAFLLTTKAGGTGINLMYANKVIIFDGSFNPQDDRQAENRAHRVGQVREVEVVRLVTRGTVEEAIYALGQSKLTLDGRVAGDSEDGGKAEEAGEKAVARMLLEGTTTTSADDEGTKEEVNTEEPKVKKEEKLSQRKKSSIMDMLTSAGSKGNSEKSQKADEKKPTKVDEGDEE</sequence>
<gene>
    <name evidence="7" type="ORF">VTL71DRAFT_4081</name>
</gene>
<dbReference type="Pfam" id="PF00271">
    <property type="entry name" value="Helicase_C"/>
    <property type="match status" value="1"/>
</dbReference>
<comment type="caution">
    <text evidence="7">The sequence shown here is derived from an EMBL/GenBank/DDBJ whole genome shotgun (WGS) entry which is preliminary data.</text>
</comment>
<feature type="region of interest" description="Disordered" evidence="4">
    <location>
        <begin position="153"/>
        <end position="208"/>
    </location>
</feature>
<dbReference type="SUPFAM" id="SSF52540">
    <property type="entry name" value="P-loop containing nucleoside triphosphate hydrolases"/>
    <property type="match status" value="2"/>
</dbReference>
<dbReference type="PROSITE" id="PS51194">
    <property type="entry name" value="HELICASE_CTER"/>
    <property type="match status" value="1"/>
</dbReference>
<dbReference type="Gene3D" id="3.40.50.300">
    <property type="entry name" value="P-loop containing nucleotide triphosphate hydrolases"/>
    <property type="match status" value="1"/>
</dbReference>
<feature type="compositionally biased region" description="Basic and acidic residues" evidence="4">
    <location>
        <begin position="1135"/>
        <end position="1152"/>
    </location>
</feature>
<organism evidence="7 8">
    <name type="scientific">Oculimacula yallundae</name>
    <dbReference type="NCBI Taxonomy" id="86028"/>
    <lineage>
        <taxon>Eukaryota</taxon>
        <taxon>Fungi</taxon>
        <taxon>Dikarya</taxon>
        <taxon>Ascomycota</taxon>
        <taxon>Pezizomycotina</taxon>
        <taxon>Leotiomycetes</taxon>
        <taxon>Helotiales</taxon>
        <taxon>Ploettnerulaceae</taxon>
        <taxon>Oculimacula</taxon>
    </lineage>
</organism>
<dbReference type="InterPro" id="IPR049730">
    <property type="entry name" value="SNF2/RAD54-like_C"/>
</dbReference>
<proteinExistence type="predicted"/>
<evidence type="ECO:0000256" key="3">
    <source>
        <dbReference type="ARBA" id="ARBA00022840"/>
    </source>
</evidence>
<feature type="region of interest" description="Disordered" evidence="4">
    <location>
        <begin position="528"/>
        <end position="560"/>
    </location>
</feature>
<feature type="domain" description="Helicase ATP-binding" evidence="5">
    <location>
        <begin position="597"/>
        <end position="764"/>
    </location>
</feature>
<evidence type="ECO:0000256" key="1">
    <source>
        <dbReference type="ARBA" id="ARBA00022741"/>
    </source>
</evidence>
<feature type="region of interest" description="Disordered" evidence="4">
    <location>
        <begin position="1"/>
        <end position="119"/>
    </location>
</feature>
<feature type="region of interest" description="Disordered" evidence="4">
    <location>
        <begin position="1123"/>
        <end position="1192"/>
    </location>
</feature>
<dbReference type="CDD" id="cd17998">
    <property type="entry name" value="DEXHc_SMARCAD1"/>
    <property type="match status" value="1"/>
</dbReference>
<dbReference type="EMBL" id="JAZHXI010000013">
    <property type="protein sequence ID" value="KAL2064941.1"/>
    <property type="molecule type" value="Genomic_DNA"/>
</dbReference>
<name>A0ABR4C601_9HELO</name>
<keyword evidence="1" id="KW-0547">Nucleotide-binding</keyword>
<evidence type="ECO:0000256" key="4">
    <source>
        <dbReference type="SAM" id="MobiDB-lite"/>
    </source>
</evidence>
<accession>A0ABR4C601</accession>
<dbReference type="InterPro" id="IPR014001">
    <property type="entry name" value="Helicase_ATP-bd"/>
</dbReference>
<evidence type="ECO:0000259" key="6">
    <source>
        <dbReference type="PROSITE" id="PS51194"/>
    </source>
</evidence>
<feature type="compositionally biased region" description="Pro residues" evidence="4">
    <location>
        <begin position="75"/>
        <end position="84"/>
    </location>
</feature>
<evidence type="ECO:0000313" key="7">
    <source>
        <dbReference type="EMBL" id="KAL2064941.1"/>
    </source>
</evidence>
<feature type="compositionally biased region" description="Low complexity" evidence="4">
    <location>
        <begin position="370"/>
        <end position="381"/>
    </location>
</feature>
<reference evidence="7 8" key="1">
    <citation type="journal article" date="2024" name="Commun. Biol.">
        <title>Comparative genomic analysis of thermophilic fungi reveals convergent evolutionary adaptations and gene losses.</title>
        <authorList>
            <person name="Steindorff A.S."/>
            <person name="Aguilar-Pontes M.V."/>
            <person name="Robinson A.J."/>
            <person name="Andreopoulos B."/>
            <person name="LaButti K."/>
            <person name="Kuo A."/>
            <person name="Mondo S."/>
            <person name="Riley R."/>
            <person name="Otillar R."/>
            <person name="Haridas S."/>
            <person name="Lipzen A."/>
            <person name="Grimwood J."/>
            <person name="Schmutz J."/>
            <person name="Clum A."/>
            <person name="Reid I.D."/>
            <person name="Moisan M.C."/>
            <person name="Butler G."/>
            <person name="Nguyen T.T.M."/>
            <person name="Dewar K."/>
            <person name="Conant G."/>
            <person name="Drula E."/>
            <person name="Henrissat B."/>
            <person name="Hansel C."/>
            <person name="Singer S."/>
            <person name="Hutchinson M.I."/>
            <person name="de Vries R.P."/>
            <person name="Natvig D.O."/>
            <person name="Powell A.J."/>
            <person name="Tsang A."/>
            <person name="Grigoriev I.V."/>
        </authorList>
    </citation>
    <scope>NUCLEOTIDE SEQUENCE [LARGE SCALE GENOMIC DNA]</scope>
    <source>
        <strain evidence="7 8">CBS 494.80</strain>
    </source>
</reference>
<dbReference type="Proteomes" id="UP001595075">
    <property type="component" value="Unassembled WGS sequence"/>
</dbReference>
<feature type="region of interest" description="Disordered" evidence="4">
    <location>
        <begin position="341"/>
        <end position="410"/>
    </location>
</feature>
<evidence type="ECO:0000259" key="5">
    <source>
        <dbReference type="PROSITE" id="PS51192"/>
    </source>
</evidence>
<dbReference type="InterPro" id="IPR000330">
    <property type="entry name" value="SNF2_N"/>
</dbReference>
<feature type="compositionally biased region" description="Basic and acidic residues" evidence="4">
    <location>
        <begin position="1171"/>
        <end position="1192"/>
    </location>
</feature>
<dbReference type="SMART" id="SM00487">
    <property type="entry name" value="DEXDc"/>
    <property type="match status" value="1"/>
</dbReference>
<evidence type="ECO:0000256" key="2">
    <source>
        <dbReference type="ARBA" id="ARBA00022801"/>
    </source>
</evidence>
<feature type="compositionally biased region" description="Polar residues" evidence="4">
    <location>
        <begin position="176"/>
        <end position="208"/>
    </location>
</feature>
<dbReference type="Pfam" id="PF00176">
    <property type="entry name" value="SNF2-rel_dom"/>
    <property type="match status" value="1"/>
</dbReference>
<keyword evidence="8" id="KW-1185">Reference proteome</keyword>
<dbReference type="PROSITE" id="PS51192">
    <property type="entry name" value="HELICASE_ATP_BIND_1"/>
    <property type="match status" value="1"/>
</dbReference>
<dbReference type="InterPro" id="IPR038718">
    <property type="entry name" value="SNF2-like_sf"/>
</dbReference>
<feature type="compositionally biased region" description="Polar residues" evidence="4">
    <location>
        <begin position="20"/>
        <end position="41"/>
    </location>
</feature>
<feature type="compositionally biased region" description="Low complexity" evidence="4">
    <location>
        <begin position="53"/>
        <end position="67"/>
    </location>
</feature>
<keyword evidence="2" id="KW-0378">Hydrolase</keyword>
<keyword evidence="3" id="KW-0067">ATP-binding</keyword>
<feature type="compositionally biased region" description="Polar residues" evidence="4">
    <location>
        <begin position="85"/>
        <end position="97"/>
    </location>
</feature>
<dbReference type="CDD" id="cd18793">
    <property type="entry name" value="SF2_C_SNF"/>
    <property type="match status" value="1"/>
</dbReference>
<dbReference type="InterPro" id="IPR001650">
    <property type="entry name" value="Helicase_C-like"/>
</dbReference>
<dbReference type="PANTHER" id="PTHR10799">
    <property type="entry name" value="SNF2/RAD54 HELICASE FAMILY"/>
    <property type="match status" value="1"/>
</dbReference>
<feature type="compositionally biased region" description="Low complexity" evidence="4">
    <location>
        <begin position="539"/>
        <end position="553"/>
    </location>
</feature>
<dbReference type="SMART" id="SM00490">
    <property type="entry name" value="HELICc"/>
    <property type="match status" value="1"/>
</dbReference>
<protein>
    <submittedName>
        <fullName evidence="7">Uncharacterized protein</fullName>
    </submittedName>
</protein>
<feature type="compositionally biased region" description="Low complexity" evidence="4">
    <location>
        <begin position="344"/>
        <end position="355"/>
    </location>
</feature>